<feature type="chain" id="PRO_5043874378" evidence="1">
    <location>
        <begin position="22"/>
        <end position="226"/>
    </location>
</feature>
<evidence type="ECO:0000313" key="2">
    <source>
        <dbReference type="EMBL" id="CAG9319109.1"/>
    </source>
</evidence>
<gene>
    <name evidence="2" type="ORF">BSTOLATCC_MIC22459</name>
</gene>
<proteinExistence type="predicted"/>
<comment type="caution">
    <text evidence="2">The sequence shown here is derived from an EMBL/GenBank/DDBJ whole genome shotgun (WGS) entry which is preliminary data.</text>
</comment>
<dbReference type="AlphaFoldDB" id="A0AAU9J1I0"/>
<sequence length="226" mass="25535">MAYSLSLNTLLVLLLVSIVRAGDFSYLFDLIFTKPFYSSSDVKVKKDSYFASTDPVQANSAVESAFTCSSVYMNKFSWRWLISSSNCGSYQTVTMGLWVNFQSTLSQEVMKFGNSAFDKTTYIGKSTTEGTLDFDYIDDSGVLESPSFSFNVPLNSWIFLVMKWQGGETFIIMFGQEQMTRTRTNDYASPKGDGIGFGYDVKAYLYEFTWFYRAGISDPPFYGITL</sequence>
<evidence type="ECO:0000313" key="3">
    <source>
        <dbReference type="Proteomes" id="UP001162131"/>
    </source>
</evidence>
<protein>
    <submittedName>
        <fullName evidence="2">Uncharacterized protein</fullName>
    </submittedName>
</protein>
<accession>A0AAU9J1I0</accession>
<reference evidence="2" key="1">
    <citation type="submission" date="2021-09" db="EMBL/GenBank/DDBJ databases">
        <authorList>
            <consortium name="AG Swart"/>
            <person name="Singh M."/>
            <person name="Singh A."/>
            <person name="Seah K."/>
            <person name="Emmerich C."/>
        </authorList>
    </citation>
    <scope>NUCLEOTIDE SEQUENCE</scope>
    <source>
        <strain evidence="2">ATCC30299</strain>
    </source>
</reference>
<keyword evidence="3" id="KW-1185">Reference proteome</keyword>
<evidence type="ECO:0000256" key="1">
    <source>
        <dbReference type="SAM" id="SignalP"/>
    </source>
</evidence>
<keyword evidence="1" id="KW-0732">Signal</keyword>
<organism evidence="2 3">
    <name type="scientific">Blepharisma stoltei</name>
    <dbReference type="NCBI Taxonomy" id="1481888"/>
    <lineage>
        <taxon>Eukaryota</taxon>
        <taxon>Sar</taxon>
        <taxon>Alveolata</taxon>
        <taxon>Ciliophora</taxon>
        <taxon>Postciliodesmatophora</taxon>
        <taxon>Heterotrichea</taxon>
        <taxon>Heterotrichida</taxon>
        <taxon>Blepharismidae</taxon>
        <taxon>Blepharisma</taxon>
    </lineage>
</organism>
<feature type="signal peptide" evidence="1">
    <location>
        <begin position="1"/>
        <end position="21"/>
    </location>
</feature>
<dbReference type="EMBL" id="CAJZBQ010000021">
    <property type="protein sequence ID" value="CAG9319109.1"/>
    <property type="molecule type" value="Genomic_DNA"/>
</dbReference>
<dbReference type="Proteomes" id="UP001162131">
    <property type="component" value="Unassembled WGS sequence"/>
</dbReference>
<name>A0AAU9J1I0_9CILI</name>